<dbReference type="PANTHER" id="PTHR15375:SF24">
    <property type="entry name" value="PROTEIN DBF4 HOMOLOG B"/>
    <property type="match status" value="1"/>
</dbReference>
<keyword evidence="1" id="KW-0479">Metal-binding</keyword>
<name>A0A6P5L5S5_PHACI</name>
<dbReference type="GO" id="GO:0031431">
    <property type="term" value="C:Dbf4-dependent protein kinase complex"/>
    <property type="evidence" value="ECO:0007669"/>
    <property type="project" value="TreeGrafter"/>
</dbReference>
<keyword evidence="3" id="KW-0862">Zinc</keyword>
<organism evidence="7 8">
    <name type="scientific">Phascolarctos cinereus</name>
    <name type="common">Koala</name>
    <dbReference type="NCBI Taxonomy" id="38626"/>
    <lineage>
        <taxon>Eukaryota</taxon>
        <taxon>Metazoa</taxon>
        <taxon>Chordata</taxon>
        <taxon>Craniata</taxon>
        <taxon>Vertebrata</taxon>
        <taxon>Euteleostomi</taxon>
        <taxon>Mammalia</taxon>
        <taxon>Metatheria</taxon>
        <taxon>Diprotodontia</taxon>
        <taxon>Phascolarctidae</taxon>
        <taxon>Phascolarctos</taxon>
    </lineage>
</organism>
<dbReference type="GO" id="GO:0003676">
    <property type="term" value="F:nucleic acid binding"/>
    <property type="evidence" value="ECO:0007669"/>
    <property type="project" value="InterPro"/>
</dbReference>
<feature type="region of interest" description="Disordered" evidence="5">
    <location>
        <begin position="580"/>
        <end position="613"/>
    </location>
</feature>
<feature type="domain" description="DBF4-type" evidence="6">
    <location>
        <begin position="278"/>
        <end position="327"/>
    </location>
</feature>
<evidence type="ECO:0000313" key="7">
    <source>
        <dbReference type="Proteomes" id="UP000515140"/>
    </source>
</evidence>
<dbReference type="RefSeq" id="XP_020853428.1">
    <property type="nucleotide sequence ID" value="XM_020997769.1"/>
</dbReference>
<evidence type="ECO:0000256" key="5">
    <source>
        <dbReference type="SAM" id="MobiDB-lite"/>
    </source>
</evidence>
<feature type="compositionally biased region" description="Basic and acidic residues" evidence="5">
    <location>
        <begin position="80"/>
        <end position="89"/>
    </location>
</feature>
<dbReference type="OMA" id="LDWERKE"/>
<accession>A0A6P5L5S5</accession>
<dbReference type="InParanoid" id="A0A6P5L5S5"/>
<dbReference type="FunFam" id="6.10.250.3410:FF:000001">
    <property type="entry name" value="Protein DBF4 homolog A"/>
    <property type="match status" value="1"/>
</dbReference>
<evidence type="ECO:0000256" key="1">
    <source>
        <dbReference type="ARBA" id="ARBA00022723"/>
    </source>
</evidence>
<evidence type="ECO:0000256" key="2">
    <source>
        <dbReference type="ARBA" id="ARBA00022771"/>
    </source>
</evidence>
<evidence type="ECO:0000256" key="3">
    <source>
        <dbReference type="ARBA" id="ARBA00022833"/>
    </source>
</evidence>
<dbReference type="SUPFAM" id="SSF52113">
    <property type="entry name" value="BRCT domain"/>
    <property type="match status" value="1"/>
</dbReference>
<keyword evidence="7" id="KW-1185">Reference proteome</keyword>
<feature type="region of interest" description="Disordered" evidence="5">
    <location>
        <begin position="538"/>
        <end position="561"/>
    </location>
</feature>
<reference evidence="8" key="1">
    <citation type="submission" date="2025-08" db="UniProtKB">
        <authorList>
            <consortium name="RefSeq"/>
        </authorList>
    </citation>
    <scope>IDENTIFICATION</scope>
    <source>
        <tissue evidence="8">Spleen</tissue>
    </source>
</reference>
<feature type="compositionally biased region" description="Basic and acidic residues" evidence="5">
    <location>
        <begin position="111"/>
        <end position="127"/>
    </location>
</feature>
<dbReference type="Pfam" id="PF07535">
    <property type="entry name" value="zf-DBF"/>
    <property type="match status" value="1"/>
</dbReference>
<evidence type="ECO:0000256" key="4">
    <source>
        <dbReference type="PROSITE-ProRule" id="PRU00600"/>
    </source>
</evidence>
<dbReference type="PANTHER" id="PTHR15375">
    <property type="entry name" value="ACTIVATOR OF S-PHASE KINASE-RELATED"/>
    <property type="match status" value="1"/>
</dbReference>
<feature type="compositionally biased region" description="Polar residues" evidence="5">
    <location>
        <begin position="372"/>
        <end position="383"/>
    </location>
</feature>
<dbReference type="InterPro" id="IPR038545">
    <property type="entry name" value="Znf_DBF_sf"/>
</dbReference>
<dbReference type="PROSITE" id="PS51265">
    <property type="entry name" value="ZF_DBF4"/>
    <property type="match status" value="1"/>
</dbReference>
<dbReference type="InterPro" id="IPR006572">
    <property type="entry name" value="Znf_DBF"/>
</dbReference>
<feature type="region of interest" description="Disordered" evidence="5">
    <location>
        <begin position="80"/>
        <end position="127"/>
    </location>
</feature>
<dbReference type="Proteomes" id="UP000515140">
    <property type="component" value="Unplaced"/>
</dbReference>
<gene>
    <name evidence="8" type="primary">DBF4B</name>
</gene>
<dbReference type="Gene3D" id="6.10.250.3410">
    <property type="entry name" value="DBF zinc finger"/>
    <property type="match status" value="1"/>
</dbReference>
<dbReference type="CTD" id="80174"/>
<evidence type="ECO:0000313" key="8">
    <source>
        <dbReference type="RefSeq" id="XP_020853428.1"/>
    </source>
</evidence>
<feature type="compositionally biased region" description="Pro residues" evidence="5">
    <location>
        <begin position="359"/>
        <end position="371"/>
    </location>
</feature>
<dbReference type="SMART" id="SM00586">
    <property type="entry name" value="ZnF_DBF"/>
    <property type="match status" value="1"/>
</dbReference>
<dbReference type="GO" id="GO:0008270">
    <property type="term" value="F:zinc ion binding"/>
    <property type="evidence" value="ECO:0007669"/>
    <property type="project" value="UniProtKB-KW"/>
</dbReference>
<dbReference type="GO" id="GO:0010571">
    <property type="term" value="P:positive regulation of nuclear cell cycle DNA replication"/>
    <property type="evidence" value="ECO:0007669"/>
    <property type="project" value="TreeGrafter"/>
</dbReference>
<sequence>MSEMRLQPLPPHSAAQVASSLGKKHKEPPSNMRQPLSGKSFYLDLPAGKNLQFLMRAIQQLGGVIESFLSKEVSYIITSRREPKAEKSALGHQGFESLRKRRVEMTSPADPKGDQKLGPKPRDTVPMSRGKELLQKAIQNQGSPSGSPGSGSSLLTNARSWGVRILHVDEMLMHVQQLCLGILHMTRQEQKKPKKACAAMESRAPKVARLKVPFLKIEDSSRKFQPFYHQFKCFPELNFLGPKNTSPFETVRTSFHKHKAKDPEGDELSPQSPACTVPKRKKGYCECCQKDFEELRVHLQSDQHRGFAVEASNYAAVDQITSQLSNNFVDLSVQMLLPRLPGSPAVGLEPHDLGSLQGSPPPSHFPDPRTPSPKTNGAPGSTEKTGDDHLSSGTLDPLAPTQQTSGGKAVRGEGSRRLGQLGRMVRNSSGAPSLVHQLTLACAASVDLLAKRHCCDRSATPPFLSEQDRSVMGHKRKFPSPDRRAEKKLRVPPDALPCPSISDIPVLCPLVTGQGHTDTLSLPPNLAMNPDILLASPRGATHKSTYSSPHGSPSKLQRDPLCSGFPGLEVDVITKVSEDASPLQGEGQTAPGLSPCWVSGPSPDHHSQSSYPACQSAPLQLTTCSSEKHLQGTSLPSSLEDVVSAPPCPPSERQGNLDGPWFPVPSAAPASLPPAKVSCPLLVEHCSSESEWDTQLLSKLERPQASQDRSLDAEGLRRARIVILDSGYESHLYSVLRPKPELDWERKEEQNQRNCPTETDGAPFLTFEACLDTWTS</sequence>
<protein>
    <submittedName>
        <fullName evidence="8">Protein DBF4 homolog B</fullName>
    </submittedName>
</protein>
<feature type="region of interest" description="Disordered" evidence="5">
    <location>
        <begin position="1"/>
        <end position="37"/>
    </location>
</feature>
<proteinExistence type="predicted"/>
<dbReference type="InterPro" id="IPR036420">
    <property type="entry name" value="BRCT_dom_sf"/>
</dbReference>
<feature type="region of interest" description="Disordered" evidence="5">
    <location>
        <begin position="630"/>
        <end position="658"/>
    </location>
</feature>
<dbReference type="InterPro" id="IPR051590">
    <property type="entry name" value="Replication_Regulatory_Kinase"/>
</dbReference>
<dbReference type="AlphaFoldDB" id="A0A6P5L5S5"/>
<dbReference type="KEGG" id="pcw:110215915"/>
<evidence type="ECO:0000259" key="6">
    <source>
        <dbReference type="PROSITE" id="PS51265"/>
    </source>
</evidence>
<keyword evidence="2 4" id="KW-0863">Zinc-finger</keyword>
<feature type="region of interest" description="Disordered" evidence="5">
    <location>
        <begin position="346"/>
        <end position="415"/>
    </location>
</feature>
<dbReference type="GO" id="GO:0043539">
    <property type="term" value="F:protein serine/threonine kinase activator activity"/>
    <property type="evidence" value="ECO:0007669"/>
    <property type="project" value="TreeGrafter"/>
</dbReference>
<feature type="compositionally biased region" description="Polar residues" evidence="5">
    <location>
        <begin position="542"/>
        <end position="555"/>
    </location>
</feature>
<dbReference type="GO" id="GO:1901987">
    <property type="term" value="P:regulation of cell cycle phase transition"/>
    <property type="evidence" value="ECO:0007669"/>
    <property type="project" value="TreeGrafter"/>
</dbReference>
<dbReference type="GeneID" id="110215915"/>